<gene>
    <name evidence="1" type="ORF">GEMMAAP_19500</name>
</gene>
<name>A0A143BPJ4_9BACT</name>
<reference evidence="1 2" key="1">
    <citation type="journal article" date="2014" name="Proc. Natl. Acad. Sci. U.S.A.">
        <title>Functional type 2 photosynthetic reaction centers found in the rare bacterial phylum Gemmatimonadetes.</title>
        <authorList>
            <person name="Zeng Y."/>
            <person name="Feng F."/>
            <person name="Medova H."/>
            <person name="Dean J."/>
            <person name="Koblizek M."/>
        </authorList>
    </citation>
    <scope>NUCLEOTIDE SEQUENCE [LARGE SCALE GENOMIC DNA]</scope>
    <source>
        <strain evidence="1 2">AP64</strain>
    </source>
</reference>
<reference evidence="1 2" key="2">
    <citation type="journal article" date="2016" name="Environ. Microbiol. Rep.">
        <title>Metagenomic evidence for the presence of phototrophic Gemmatimonadetes bacteria in diverse environments.</title>
        <authorList>
            <person name="Zeng Y."/>
            <person name="Baumbach J."/>
            <person name="Barbosa E.G."/>
            <person name="Azevedo V."/>
            <person name="Zhang C."/>
            <person name="Koblizek M."/>
        </authorList>
    </citation>
    <scope>NUCLEOTIDE SEQUENCE [LARGE SCALE GENOMIC DNA]</scope>
    <source>
        <strain evidence="1 2">AP64</strain>
    </source>
</reference>
<dbReference type="EMBL" id="CP011454">
    <property type="protein sequence ID" value="AMW06381.1"/>
    <property type="molecule type" value="Genomic_DNA"/>
</dbReference>
<keyword evidence="2" id="KW-1185">Reference proteome</keyword>
<evidence type="ECO:0000313" key="2">
    <source>
        <dbReference type="Proteomes" id="UP000076404"/>
    </source>
</evidence>
<dbReference type="eggNOG" id="ENOG502ZUFM">
    <property type="taxonomic scope" value="Bacteria"/>
</dbReference>
<evidence type="ECO:0000313" key="1">
    <source>
        <dbReference type="EMBL" id="AMW06381.1"/>
    </source>
</evidence>
<dbReference type="AlphaFoldDB" id="A0A143BPJ4"/>
<accession>A0A143BPJ4</accession>
<dbReference type="Proteomes" id="UP000076404">
    <property type="component" value="Chromosome"/>
</dbReference>
<dbReference type="KEGG" id="gph:GEMMAAP_19500"/>
<protein>
    <submittedName>
        <fullName evidence="1">Uncharacterized protein</fullName>
    </submittedName>
</protein>
<dbReference type="InterPro" id="IPR013783">
    <property type="entry name" value="Ig-like_fold"/>
</dbReference>
<dbReference type="STRING" id="1379270.GEMMAAP_19500"/>
<organism evidence="1 2">
    <name type="scientific">Gemmatimonas phototrophica</name>
    <dbReference type="NCBI Taxonomy" id="1379270"/>
    <lineage>
        <taxon>Bacteria</taxon>
        <taxon>Pseudomonadati</taxon>
        <taxon>Gemmatimonadota</taxon>
        <taxon>Gemmatimonadia</taxon>
        <taxon>Gemmatimonadales</taxon>
        <taxon>Gemmatimonadaceae</taxon>
        <taxon>Gemmatimonas</taxon>
    </lineage>
</organism>
<sequence length="231" mass="24718">MQRSVTNDYQLMEASGIALGEIAPNYTLGDAVVQLSWQRGSWWLQANRGWREGRRATVGTASSYNVALAVNVNASTTLIAQGGEQMADVLRGVPQARYTGLAVRWNPVRPRALRRDARALADVRGTTGSGVFVVPDVRGDEILLQRTEGQGIITITINAPANAVVDIAVSSANWTPVRMARTGDAFVHQLTLSSGPHRIAVRINGGAWRAPRGLAPVDDEFGGKAGIVVIP</sequence>
<dbReference type="Gene3D" id="2.60.40.10">
    <property type="entry name" value="Immunoglobulins"/>
    <property type="match status" value="1"/>
</dbReference>
<proteinExistence type="predicted"/>